<accession>A0A455SU12</accession>
<dbReference type="AlphaFoldDB" id="A0A455SU12"/>
<gene>
    <name evidence="1" type="ORF">KTC_51430</name>
</gene>
<proteinExistence type="predicted"/>
<reference evidence="1" key="1">
    <citation type="submission" date="2018-12" db="EMBL/GenBank/DDBJ databases">
        <title>Novel natural products biosynthetic potential of the class Ktedonobacteria.</title>
        <authorList>
            <person name="Zheng Y."/>
            <person name="Saitou A."/>
            <person name="Wang C.M."/>
            <person name="Toyoda A."/>
            <person name="Minakuchi Y."/>
            <person name="Sekiguchi Y."/>
            <person name="Ueda K."/>
            <person name="Takano H."/>
            <person name="Sakai Y."/>
            <person name="Yokota A."/>
            <person name="Yabe S."/>
        </authorList>
    </citation>
    <scope>NUCLEOTIDE SEQUENCE</scope>
    <source>
        <strain evidence="1">COM3</strain>
    </source>
</reference>
<protein>
    <submittedName>
        <fullName evidence="1">Uncharacterized protein</fullName>
    </submittedName>
</protein>
<dbReference type="EMBL" id="AP019376">
    <property type="protein sequence ID" value="BBH90392.1"/>
    <property type="molecule type" value="Genomic_DNA"/>
</dbReference>
<sequence length="58" mass="6486">MRSGTDPDLILHHFYACECDAAEIAASVRRNVLPDSRGTAYASARLRANPRFSKHELQ</sequence>
<name>A0A455SU12_9CHLR</name>
<evidence type="ECO:0000313" key="1">
    <source>
        <dbReference type="EMBL" id="BBH90392.1"/>
    </source>
</evidence>
<organism evidence="1">
    <name type="scientific">Thermosporothrix sp. COM3</name>
    <dbReference type="NCBI Taxonomy" id="2490863"/>
    <lineage>
        <taxon>Bacteria</taxon>
        <taxon>Bacillati</taxon>
        <taxon>Chloroflexota</taxon>
        <taxon>Ktedonobacteria</taxon>
        <taxon>Ktedonobacterales</taxon>
        <taxon>Thermosporotrichaceae</taxon>
        <taxon>Thermosporothrix</taxon>
    </lineage>
</organism>